<evidence type="ECO:0000256" key="12">
    <source>
        <dbReference type="PIRSR" id="PIRSR001461-1"/>
    </source>
</evidence>
<dbReference type="Proteomes" id="UP000294902">
    <property type="component" value="Unassembled WGS sequence"/>
</dbReference>
<evidence type="ECO:0000256" key="9">
    <source>
        <dbReference type="ARBA" id="ARBA00023235"/>
    </source>
</evidence>
<dbReference type="EC" id="5.1.3.1" evidence="7 10"/>
<feature type="binding site" evidence="10 14">
    <location>
        <begin position="196"/>
        <end position="197"/>
    </location>
    <ligand>
        <name>substrate</name>
    </ligand>
</feature>
<protein>
    <recommendedName>
        <fullName evidence="7 10">Ribulose-phosphate 3-epimerase</fullName>
        <ecNumber evidence="7 10">5.1.3.1</ecNumber>
    </recommendedName>
</protein>
<evidence type="ECO:0000256" key="7">
    <source>
        <dbReference type="ARBA" id="ARBA00013188"/>
    </source>
</evidence>
<dbReference type="PROSITE" id="PS01085">
    <property type="entry name" value="RIBUL_P_3_EPIMER_1"/>
    <property type="match status" value="1"/>
</dbReference>
<dbReference type="CDD" id="cd00429">
    <property type="entry name" value="RPE"/>
    <property type="match status" value="1"/>
</dbReference>
<keyword evidence="13" id="KW-0170">Cobalt</keyword>
<sequence length="220" mass="23910">MIQLAPSMLSADFSNLERDIRLIDEAGAHMIHLDVMDGSFVPNISYGAPVIKCLRDKTNKIFDVHLMVNEPIRYIDDFYNAGANIISVHAEACTHLNRTIQKIKSLGIKAAVALNPATSLSVLDYVLEELDMVLIMSVNPGFGGQSFIPSALQKIRDLRCVIESKGLDIDIQVDGGITVKNVKEVIEAGANVIVAGSAVFSGDAQTKVSDFLTVFKEFGE</sequence>
<comment type="caution">
    <text evidence="15">The sequence shown here is derived from an EMBL/GenBank/DDBJ whole genome shotgun (WGS) entry which is preliminary data.</text>
</comment>
<feature type="active site" description="Proton donor" evidence="10 12">
    <location>
        <position position="174"/>
    </location>
</feature>
<dbReference type="GO" id="GO:0004750">
    <property type="term" value="F:D-ribulose-phosphate 3-epimerase activity"/>
    <property type="evidence" value="ECO:0007669"/>
    <property type="project" value="UniProtKB-UniRule"/>
</dbReference>
<comment type="cofactor">
    <cofactor evidence="4">
        <name>Zn(2+)</name>
        <dbReference type="ChEBI" id="CHEBI:29105"/>
    </cofactor>
</comment>
<feature type="binding site" evidence="10 13">
    <location>
        <position position="34"/>
    </location>
    <ligand>
        <name>a divalent metal cation</name>
        <dbReference type="ChEBI" id="CHEBI:60240"/>
    </ligand>
</feature>
<dbReference type="OrthoDB" id="1645589at2"/>
<comment type="pathway">
    <text evidence="10">Carbohydrate degradation.</text>
</comment>
<feature type="binding site" evidence="10 13">
    <location>
        <position position="32"/>
    </location>
    <ligand>
        <name>a divalent metal cation</name>
        <dbReference type="ChEBI" id="CHEBI:60240"/>
    </ligand>
</feature>
<feature type="binding site" evidence="10 14">
    <location>
        <position position="65"/>
    </location>
    <ligand>
        <name>substrate</name>
    </ligand>
</feature>
<comment type="cofactor">
    <cofactor evidence="2">
        <name>Mn(2+)</name>
        <dbReference type="ChEBI" id="CHEBI:29035"/>
    </cofactor>
</comment>
<feature type="binding site" evidence="14">
    <location>
        <position position="176"/>
    </location>
    <ligand>
        <name>substrate</name>
    </ligand>
</feature>
<proteinExistence type="inferred from homology"/>
<keyword evidence="10 11" id="KW-0119">Carbohydrate metabolism</keyword>
<feature type="binding site" evidence="10 14">
    <location>
        <position position="7"/>
    </location>
    <ligand>
        <name>substrate</name>
    </ligand>
</feature>
<dbReference type="InterPro" id="IPR013785">
    <property type="entry name" value="Aldolase_TIM"/>
</dbReference>
<dbReference type="EMBL" id="SMAL01000001">
    <property type="protein sequence ID" value="TCT16950.1"/>
    <property type="molecule type" value="Genomic_DNA"/>
</dbReference>
<comment type="catalytic activity">
    <reaction evidence="1 10 11">
        <text>D-ribulose 5-phosphate = D-xylulose 5-phosphate</text>
        <dbReference type="Rhea" id="RHEA:13677"/>
        <dbReference type="ChEBI" id="CHEBI:57737"/>
        <dbReference type="ChEBI" id="CHEBI:58121"/>
        <dbReference type="EC" id="5.1.3.1"/>
    </reaction>
</comment>
<evidence type="ECO:0000256" key="2">
    <source>
        <dbReference type="ARBA" id="ARBA00001936"/>
    </source>
</evidence>
<dbReference type="GO" id="GO:0005737">
    <property type="term" value="C:cytoplasm"/>
    <property type="evidence" value="ECO:0007669"/>
    <property type="project" value="UniProtKB-ARBA"/>
</dbReference>
<evidence type="ECO:0000256" key="11">
    <source>
        <dbReference type="PIRNR" id="PIRNR001461"/>
    </source>
</evidence>
<evidence type="ECO:0000256" key="14">
    <source>
        <dbReference type="PIRSR" id="PIRSR001461-3"/>
    </source>
</evidence>
<organism evidence="15 16">
    <name type="scientific">Natranaerovirga pectinivora</name>
    <dbReference type="NCBI Taxonomy" id="682400"/>
    <lineage>
        <taxon>Bacteria</taxon>
        <taxon>Bacillati</taxon>
        <taxon>Bacillota</taxon>
        <taxon>Clostridia</taxon>
        <taxon>Lachnospirales</taxon>
        <taxon>Natranaerovirgaceae</taxon>
        <taxon>Natranaerovirga</taxon>
    </lineage>
</organism>
<evidence type="ECO:0000256" key="13">
    <source>
        <dbReference type="PIRSR" id="PIRSR001461-2"/>
    </source>
</evidence>
<dbReference type="NCBIfam" id="TIGR01163">
    <property type="entry name" value="rpe"/>
    <property type="match status" value="1"/>
</dbReference>
<evidence type="ECO:0000256" key="4">
    <source>
        <dbReference type="ARBA" id="ARBA00001947"/>
    </source>
</evidence>
<dbReference type="Pfam" id="PF00834">
    <property type="entry name" value="Ribul_P_3_epim"/>
    <property type="match status" value="1"/>
</dbReference>
<evidence type="ECO:0000256" key="5">
    <source>
        <dbReference type="ARBA" id="ARBA00001954"/>
    </source>
</evidence>
<dbReference type="InterPro" id="IPR000056">
    <property type="entry name" value="Ribul_P_3_epim-like"/>
</dbReference>
<dbReference type="SUPFAM" id="SSF51366">
    <property type="entry name" value="Ribulose-phoshate binding barrel"/>
    <property type="match status" value="1"/>
</dbReference>
<evidence type="ECO:0000256" key="10">
    <source>
        <dbReference type="HAMAP-Rule" id="MF_02227"/>
    </source>
</evidence>
<keyword evidence="13" id="KW-0862">Zinc</keyword>
<dbReference type="GO" id="GO:0046872">
    <property type="term" value="F:metal ion binding"/>
    <property type="evidence" value="ECO:0007669"/>
    <property type="project" value="UniProtKB-UniRule"/>
</dbReference>
<feature type="binding site" evidence="10 14">
    <location>
        <begin position="141"/>
        <end position="144"/>
    </location>
    <ligand>
        <name>substrate</name>
    </ligand>
</feature>
<dbReference type="GO" id="GO:0019323">
    <property type="term" value="P:pentose catabolic process"/>
    <property type="evidence" value="ECO:0007669"/>
    <property type="project" value="UniProtKB-UniRule"/>
</dbReference>
<dbReference type="PIRSF" id="PIRSF001461">
    <property type="entry name" value="RPE"/>
    <property type="match status" value="1"/>
</dbReference>
<keyword evidence="8 10" id="KW-0479">Metal-binding</keyword>
<dbReference type="InterPro" id="IPR026019">
    <property type="entry name" value="Ribul_P_3_epim"/>
</dbReference>
<feature type="active site" description="Proton acceptor" evidence="10 12">
    <location>
        <position position="34"/>
    </location>
</feature>
<gene>
    <name evidence="10" type="primary">rpe</name>
    <name evidence="15" type="ORF">EDC18_101246</name>
</gene>
<dbReference type="HAMAP" id="MF_02227">
    <property type="entry name" value="RPE"/>
    <property type="match status" value="1"/>
</dbReference>
<dbReference type="PROSITE" id="PS01086">
    <property type="entry name" value="RIBUL_P_3_EPIMER_2"/>
    <property type="match status" value="1"/>
</dbReference>
<keyword evidence="9 10" id="KW-0413">Isomerase</keyword>
<dbReference type="PANTHER" id="PTHR11749">
    <property type="entry name" value="RIBULOSE-5-PHOSPHATE-3-EPIMERASE"/>
    <property type="match status" value="1"/>
</dbReference>
<dbReference type="GO" id="GO:0006098">
    <property type="term" value="P:pentose-phosphate shunt"/>
    <property type="evidence" value="ECO:0007669"/>
    <property type="project" value="UniProtKB-UniRule"/>
</dbReference>
<evidence type="ECO:0000256" key="8">
    <source>
        <dbReference type="ARBA" id="ARBA00022723"/>
    </source>
</evidence>
<evidence type="ECO:0000256" key="6">
    <source>
        <dbReference type="ARBA" id="ARBA00009541"/>
    </source>
</evidence>
<dbReference type="Gene3D" id="3.20.20.70">
    <property type="entry name" value="Aldolase class I"/>
    <property type="match status" value="1"/>
</dbReference>
<feature type="binding site" evidence="10 13">
    <location>
        <position position="65"/>
    </location>
    <ligand>
        <name>a divalent metal cation</name>
        <dbReference type="ChEBI" id="CHEBI:60240"/>
    </ligand>
</feature>
<comment type="cofactor">
    <cofactor evidence="5">
        <name>Fe(2+)</name>
        <dbReference type="ChEBI" id="CHEBI:29033"/>
    </cofactor>
</comment>
<feature type="binding site" evidence="10">
    <location>
        <begin position="174"/>
        <end position="176"/>
    </location>
    <ligand>
        <name>substrate</name>
    </ligand>
</feature>
<evidence type="ECO:0000256" key="3">
    <source>
        <dbReference type="ARBA" id="ARBA00001941"/>
    </source>
</evidence>
<evidence type="ECO:0000313" key="15">
    <source>
        <dbReference type="EMBL" id="TCT16950.1"/>
    </source>
</evidence>
<accession>A0A4R3MTA7</accession>
<comment type="similarity">
    <text evidence="6 10 11">Belongs to the ribulose-phosphate 3-epimerase family.</text>
</comment>
<reference evidence="15 16" key="1">
    <citation type="submission" date="2019-03" db="EMBL/GenBank/DDBJ databases">
        <title>Genomic Encyclopedia of Type Strains, Phase IV (KMG-IV): sequencing the most valuable type-strain genomes for metagenomic binning, comparative biology and taxonomic classification.</title>
        <authorList>
            <person name="Goeker M."/>
        </authorList>
    </citation>
    <scope>NUCLEOTIDE SEQUENCE [LARGE SCALE GENOMIC DNA]</scope>
    <source>
        <strain evidence="15 16">DSM 24629</strain>
    </source>
</reference>
<dbReference type="AlphaFoldDB" id="A0A4R3MTA7"/>
<feature type="binding site" evidence="10 13">
    <location>
        <position position="174"/>
    </location>
    <ligand>
        <name>a divalent metal cation</name>
        <dbReference type="ChEBI" id="CHEBI:60240"/>
    </ligand>
</feature>
<evidence type="ECO:0000313" key="16">
    <source>
        <dbReference type="Proteomes" id="UP000294902"/>
    </source>
</evidence>
<dbReference type="RefSeq" id="WP_132249442.1">
    <property type="nucleotide sequence ID" value="NZ_SMAL01000001.1"/>
</dbReference>
<comment type="function">
    <text evidence="10">Catalyzes the reversible epimerization of D-ribulose 5-phosphate to D-xylulose 5-phosphate.</text>
</comment>
<dbReference type="NCBIfam" id="NF004076">
    <property type="entry name" value="PRK05581.1-4"/>
    <property type="match status" value="1"/>
</dbReference>
<keyword evidence="13" id="KW-0464">Manganese</keyword>
<keyword evidence="16" id="KW-1185">Reference proteome</keyword>
<comment type="cofactor">
    <cofactor evidence="10 13">
        <name>a divalent metal cation</name>
        <dbReference type="ChEBI" id="CHEBI:60240"/>
    </cofactor>
    <text evidence="10 13">Binds 1 divalent metal cation per subunit.</text>
</comment>
<comment type="cofactor">
    <cofactor evidence="3">
        <name>Co(2+)</name>
        <dbReference type="ChEBI" id="CHEBI:48828"/>
    </cofactor>
</comment>
<dbReference type="FunFam" id="3.20.20.70:FF:000004">
    <property type="entry name" value="Ribulose-phosphate 3-epimerase"/>
    <property type="match status" value="1"/>
</dbReference>
<name>A0A4R3MTA7_9FIRM</name>
<dbReference type="InterPro" id="IPR011060">
    <property type="entry name" value="RibuloseP-bd_barrel"/>
</dbReference>
<evidence type="ECO:0000256" key="1">
    <source>
        <dbReference type="ARBA" id="ARBA00001782"/>
    </source>
</evidence>